<reference evidence="3" key="4">
    <citation type="journal article" date="2022" name="Res Sq">
        <title>Comparative Genomics Reveals Insights into the Divergent Evolution of Astigmatic Mites and Household Pest Adaptations.</title>
        <authorList>
            <person name="Xiong Q."/>
            <person name="Wan A.T.-Y."/>
            <person name="Liu X.-Y."/>
            <person name="Fung C.S.-H."/>
            <person name="Xiao X."/>
            <person name="Malainual N."/>
            <person name="Hou J."/>
            <person name="Wang L."/>
            <person name="Wang M."/>
            <person name="Yang K."/>
            <person name="Cui Y."/>
            <person name="Leung E."/>
            <person name="Nong W."/>
            <person name="Shin S.-K."/>
            <person name="Au S."/>
            <person name="Jeong K.Y."/>
            <person name="Chew F.T."/>
            <person name="Hui J."/>
            <person name="Leung T.F."/>
            <person name="Tungtrongchitr A."/>
            <person name="Zhong N."/>
            <person name="Liu Z."/>
            <person name="Tsui S."/>
        </authorList>
    </citation>
    <scope>NUCLEOTIDE SEQUENCE</scope>
    <source>
        <strain evidence="3">Derf</strain>
        <tissue evidence="3">Whole organism</tissue>
    </source>
</reference>
<dbReference type="OrthoDB" id="10482273at2759"/>
<dbReference type="AlphaFoldDB" id="A0A922I9Y1"/>
<organism evidence="3 4">
    <name type="scientific">Dermatophagoides farinae</name>
    <name type="common">American house dust mite</name>
    <dbReference type="NCBI Taxonomy" id="6954"/>
    <lineage>
        <taxon>Eukaryota</taxon>
        <taxon>Metazoa</taxon>
        <taxon>Ecdysozoa</taxon>
        <taxon>Arthropoda</taxon>
        <taxon>Chelicerata</taxon>
        <taxon>Arachnida</taxon>
        <taxon>Acari</taxon>
        <taxon>Acariformes</taxon>
        <taxon>Sarcoptiformes</taxon>
        <taxon>Astigmata</taxon>
        <taxon>Psoroptidia</taxon>
        <taxon>Analgoidea</taxon>
        <taxon>Pyroglyphidae</taxon>
        <taxon>Dermatophagoidinae</taxon>
        <taxon>Dermatophagoides</taxon>
    </lineage>
</organism>
<evidence type="ECO:0000313" key="4">
    <source>
        <dbReference type="Proteomes" id="UP000790347"/>
    </source>
</evidence>
<keyword evidence="4" id="KW-1185">Reference proteome</keyword>
<protein>
    <submittedName>
        <fullName evidence="3">Uncharacterized protein</fullName>
    </submittedName>
</protein>
<feature type="region of interest" description="Disordered" evidence="1">
    <location>
        <begin position="25"/>
        <end position="69"/>
    </location>
</feature>
<reference evidence="2" key="3">
    <citation type="journal article" date="2021" name="World Allergy Organ. J.">
        <title>Chromosome-level assembly of Dermatophagoides farinae genome and transcriptome reveals two novel allergens Der f 37 and Der f 39.</title>
        <authorList>
            <person name="Chen J."/>
            <person name="Cai Z."/>
            <person name="Fan D."/>
            <person name="Hu J."/>
            <person name="Hou Y."/>
            <person name="He Y."/>
            <person name="Zhang Z."/>
            <person name="Zhao Z."/>
            <person name="Gao P."/>
            <person name="Hu W."/>
            <person name="Sun J."/>
            <person name="Li J."/>
            <person name="Ji K."/>
        </authorList>
    </citation>
    <scope>NUCLEOTIDE SEQUENCE</scope>
    <source>
        <strain evidence="2">JKM2019</strain>
    </source>
</reference>
<dbReference type="EMBL" id="ASGP02000001">
    <property type="protein sequence ID" value="KAH9526230.1"/>
    <property type="molecule type" value="Genomic_DNA"/>
</dbReference>
<evidence type="ECO:0000313" key="2">
    <source>
        <dbReference type="EMBL" id="KAH7640690.1"/>
    </source>
</evidence>
<accession>A0A922I9Y1</accession>
<evidence type="ECO:0000256" key="1">
    <source>
        <dbReference type="SAM" id="MobiDB-lite"/>
    </source>
</evidence>
<dbReference type="Proteomes" id="UP000828236">
    <property type="component" value="Unassembled WGS sequence"/>
</dbReference>
<dbReference type="Proteomes" id="UP000790347">
    <property type="component" value="Unassembled WGS sequence"/>
</dbReference>
<feature type="compositionally biased region" description="Low complexity" evidence="1">
    <location>
        <begin position="33"/>
        <end position="52"/>
    </location>
</feature>
<sequence length="782" mass="90939">MSTHLESELKSKLLKRKYRLEQSNLPEYPAKCSTPSSERSSSPISECPSSSSVLVGSTAKEDNNSKRKKYGNQFKLSSSSIITNPKNDTIVDRQQQSVRYEYMKLKDVQRLFPLASKKLVSIYGIIVSYTVDGIMIIKDETDRLRFYHNLPINIVTSRLTTTIEAVTADDSPSITNENDGFSYKTGDIIRIHRLTLNCNFMHRAVPRNVVIFESFTDEEQFRPITVAENPTIETYDLKRVEELNKWQIFNLLETPLIKLLSKERKCDVMNVALLVLNVFDSEKRTTLCCWTPSSELVAEHPCHLSMSFKCIATVMEQNEDCHSFSHRMISRLYYKKQLIFLFIFGKHRNQAIKFKCGDTIIVYEVVRKPDEFYPSHYSYILYDNSAYGQCIRRAHPNSLIAKQMHQKMEEYVKNPPQILEMDRSDLDHTFDESLDPRHDYIKTLKEHETEHESELFSENQSSNNMVINEQNESRAEKNKSESFDVGLLDDSFDDFIDNLSYISNETSSNQNVDSRMNLSPKSLKETTEIIMALDPCQLFDIDDQDLEIINKHLEMRHTKQLNIERAAKKDIPLFNSIQQIEELPIGSRVRLESDLYTFYGQTQKGEQFFDSIDRFHSFVTVVICQNDNHDGHSCGYQSSLEEYHSTINEPTDERIEQLRCPDCNQFTCELCLDLTIILNDCHENHLECHWTGLHSNRYFGCTTKDLYSIGNHHHPANNRPLLFVRINALLKYLWNASRILSDKNVRHVIWTLALCRSTQSESGVEYQIEDVKVYKSKKIYRI</sequence>
<dbReference type="EMBL" id="SDOV01000005">
    <property type="protein sequence ID" value="KAH7640690.1"/>
    <property type="molecule type" value="Genomic_DNA"/>
</dbReference>
<evidence type="ECO:0000313" key="3">
    <source>
        <dbReference type="EMBL" id="KAH9526230.1"/>
    </source>
</evidence>
<comment type="caution">
    <text evidence="3">The sequence shown here is derived from an EMBL/GenBank/DDBJ whole genome shotgun (WGS) entry which is preliminary data.</text>
</comment>
<name>A0A922I9Y1_DERFA</name>
<proteinExistence type="predicted"/>
<reference evidence="2" key="2">
    <citation type="submission" date="2020-06" db="EMBL/GenBank/DDBJ databases">
        <authorList>
            <person name="Ji K."/>
            <person name="Li J."/>
        </authorList>
    </citation>
    <scope>NUCLEOTIDE SEQUENCE</scope>
    <source>
        <strain evidence="2">JKM2019</strain>
        <tissue evidence="2">Whole body</tissue>
    </source>
</reference>
<reference evidence="3" key="1">
    <citation type="submission" date="2013-05" db="EMBL/GenBank/DDBJ databases">
        <authorList>
            <person name="Yim A.K.Y."/>
            <person name="Chan T.F."/>
            <person name="Ji K.M."/>
            <person name="Liu X.Y."/>
            <person name="Zhou J.W."/>
            <person name="Li R.Q."/>
            <person name="Yang K.Y."/>
            <person name="Li J."/>
            <person name="Li M."/>
            <person name="Law P.T.W."/>
            <person name="Wu Y.L."/>
            <person name="Cai Z.L."/>
            <person name="Qin H."/>
            <person name="Bao Y."/>
            <person name="Leung R.K.K."/>
            <person name="Ng P.K.S."/>
            <person name="Zou J."/>
            <person name="Zhong X.J."/>
            <person name="Ran P.X."/>
            <person name="Zhong N.S."/>
            <person name="Liu Z.G."/>
            <person name="Tsui S.K.W."/>
        </authorList>
    </citation>
    <scope>NUCLEOTIDE SEQUENCE</scope>
    <source>
        <strain evidence="3">Derf</strain>
        <tissue evidence="3">Whole organism</tissue>
    </source>
</reference>
<gene>
    <name evidence="3" type="ORF">DERF_000330</name>
    <name evidence="2" type="ORF">HUG17_8159</name>
</gene>